<feature type="transmembrane region" description="Helical" evidence="1">
    <location>
        <begin position="12"/>
        <end position="37"/>
    </location>
</feature>
<dbReference type="EMBL" id="CP036287">
    <property type="protein sequence ID" value="QDU65493.1"/>
    <property type="molecule type" value="Genomic_DNA"/>
</dbReference>
<gene>
    <name evidence="2" type="ORF">Pla133_05580</name>
</gene>
<evidence type="ECO:0000313" key="2">
    <source>
        <dbReference type="EMBL" id="QDU65493.1"/>
    </source>
</evidence>
<dbReference type="GO" id="GO:0005886">
    <property type="term" value="C:plasma membrane"/>
    <property type="evidence" value="ECO:0007669"/>
    <property type="project" value="TreeGrafter"/>
</dbReference>
<name>A0A518BF24_9BACT</name>
<dbReference type="Proteomes" id="UP000316921">
    <property type="component" value="Chromosome"/>
</dbReference>
<feature type="transmembrane region" description="Helical" evidence="1">
    <location>
        <begin position="212"/>
        <end position="230"/>
    </location>
</feature>
<dbReference type="InterPro" id="IPR005496">
    <property type="entry name" value="Integral_membrane_TerC"/>
</dbReference>
<sequence length="239" mass="25671">MEIWLEPASWIALATLTAVEIVLGIDNVVFIAILADRLPEGERDKARKLGLLAAMVTRIALLLSISWLVQLTAPLFGVFGHDFSGRDLILLLGGLFLMGKATLELHHMTVDGGQAAPEVKVATMTGVITQILALDVVFSLDSVITAVGLADHVIIMVLAVVISVGVMIVSAGAISSFLKQQPTFKTLALSFLLMIGTLLVADGFGLHVPKGYVYFAMAFSAFVEFMNYRLRRKRGTATG</sequence>
<keyword evidence="1" id="KW-1133">Transmembrane helix</keyword>
<dbReference type="PANTHER" id="PTHR30060:SF0">
    <property type="entry name" value="COILED-COIL PROTEIN (DUF2040)-RELATED"/>
    <property type="match status" value="1"/>
</dbReference>
<feature type="transmembrane region" description="Helical" evidence="1">
    <location>
        <begin position="186"/>
        <end position="206"/>
    </location>
</feature>
<dbReference type="KEGG" id="pbap:Pla133_05580"/>
<dbReference type="AlphaFoldDB" id="A0A518BF24"/>
<protein>
    <submittedName>
        <fullName evidence="2">Integral membrane protein TerC family protein</fullName>
    </submittedName>
</protein>
<dbReference type="RefSeq" id="WP_145062164.1">
    <property type="nucleotide sequence ID" value="NZ_CP036287.1"/>
</dbReference>
<keyword evidence="3" id="KW-1185">Reference proteome</keyword>
<reference evidence="2 3" key="1">
    <citation type="submission" date="2019-02" db="EMBL/GenBank/DDBJ databases">
        <title>Deep-cultivation of Planctomycetes and their phenomic and genomic characterization uncovers novel biology.</title>
        <authorList>
            <person name="Wiegand S."/>
            <person name="Jogler M."/>
            <person name="Boedeker C."/>
            <person name="Pinto D."/>
            <person name="Vollmers J."/>
            <person name="Rivas-Marin E."/>
            <person name="Kohn T."/>
            <person name="Peeters S.H."/>
            <person name="Heuer A."/>
            <person name="Rast P."/>
            <person name="Oberbeckmann S."/>
            <person name="Bunk B."/>
            <person name="Jeske O."/>
            <person name="Meyerdierks A."/>
            <person name="Storesund J.E."/>
            <person name="Kallscheuer N."/>
            <person name="Luecker S."/>
            <person name="Lage O.M."/>
            <person name="Pohl T."/>
            <person name="Merkel B.J."/>
            <person name="Hornburger P."/>
            <person name="Mueller R.-W."/>
            <person name="Bruemmer F."/>
            <person name="Labrenz M."/>
            <person name="Spormann A.M."/>
            <person name="Op den Camp H."/>
            <person name="Overmann J."/>
            <person name="Amann R."/>
            <person name="Jetten M.S.M."/>
            <person name="Mascher T."/>
            <person name="Medema M.H."/>
            <person name="Devos D.P."/>
            <person name="Kaster A.-K."/>
            <person name="Ovreas L."/>
            <person name="Rohde M."/>
            <person name="Galperin M.Y."/>
            <person name="Jogler C."/>
        </authorList>
    </citation>
    <scope>NUCLEOTIDE SEQUENCE [LARGE SCALE GENOMIC DNA]</scope>
    <source>
        <strain evidence="2 3">Pla133</strain>
    </source>
</reference>
<dbReference type="Pfam" id="PF03741">
    <property type="entry name" value="TerC"/>
    <property type="match status" value="1"/>
</dbReference>
<keyword evidence="1" id="KW-0812">Transmembrane</keyword>
<organism evidence="2 3">
    <name type="scientific">Engelhardtia mirabilis</name>
    <dbReference type="NCBI Taxonomy" id="2528011"/>
    <lineage>
        <taxon>Bacteria</taxon>
        <taxon>Pseudomonadati</taxon>
        <taxon>Planctomycetota</taxon>
        <taxon>Planctomycetia</taxon>
        <taxon>Planctomycetia incertae sedis</taxon>
        <taxon>Engelhardtia</taxon>
    </lineage>
</organism>
<feature type="transmembrane region" description="Helical" evidence="1">
    <location>
        <begin position="153"/>
        <end position="174"/>
    </location>
</feature>
<accession>A0A518BF24</accession>
<evidence type="ECO:0000313" key="3">
    <source>
        <dbReference type="Proteomes" id="UP000316921"/>
    </source>
</evidence>
<keyword evidence="1" id="KW-0472">Membrane</keyword>
<dbReference type="PANTHER" id="PTHR30060">
    <property type="entry name" value="INNER MEMBRANE PROTEIN"/>
    <property type="match status" value="1"/>
</dbReference>
<evidence type="ECO:0000256" key="1">
    <source>
        <dbReference type="SAM" id="Phobius"/>
    </source>
</evidence>
<feature type="transmembrane region" description="Helical" evidence="1">
    <location>
        <begin position="49"/>
        <end position="68"/>
    </location>
</feature>
<proteinExistence type="predicted"/>